<dbReference type="AlphaFoldDB" id="R8BH62"/>
<evidence type="ECO:0000256" key="5">
    <source>
        <dbReference type="ARBA" id="ARBA00022833"/>
    </source>
</evidence>
<feature type="domain" description="Peptidase M20 dimerisation" evidence="6">
    <location>
        <begin position="167"/>
        <end position="248"/>
    </location>
</feature>
<evidence type="ECO:0000259" key="6">
    <source>
        <dbReference type="Pfam" id="PF07687"/>
    </source>
</evidence>
<keyword evidence="8" id="KW-1185">Reference proteome</keyword>
<dbReference type="RefSeq" id="XP_007916600.1">
    <property type="nucleotide sequence ID" value="XM_007918409.1"/>
</dbReference>
<gene>
    <name evidence="7" type="ORF">UCRPA7_5865</name>
</gene>
<evidence type="ECO:0000313" key="8">
    <source>
        <dbReference type="Proteomes" id="UP000014074"/>
    </source>
</evidence>
<comment type="cofactor">
    <cofactor evidence="1">
        <name>Zn(2+)</name>
        <dbReference type="ChEBI" id="CHEBI:29105"/>
    </cofactor>
</comment>
<dbReference type="HOGENOM" id="CLU_021802_3_0_1"/>
<dbReference type="SUPFAM" id="SSF55031">
    <property type="entry name" value="Bacterial exopeptidase dimerisation domain"/>
    <property type="match status" value="1"/>
</dbReference>
<comment type="similarity">
    <text evidence="2">Belongs to the peptidase M20A family.</text>
</comment>
<dbReference type="InterPro" id="IPR001261">
    <property type="entry name" value="ArgE/DapE_CS"/>
</dbReference>
<keyword evidence="4" id="KW-0378">Hydrolase</keyword>
<keyword evidence="5" id="KW-0862">Zinc</keyword>
<dbReference type="Gene3D" id="3.40.630.10">
    <property type="entry name" value="Zn peptidases"/>
    <property type="match status" value="2"/>
</dbReference>
<dbReference type="KEGG" id="tmn:UCRPA7_5865"/>
<evidence type="ECO:0000256" key="3">
    <source>
        <dbReference type="ARBA" id="ARBA00022723"/>
    </source>
</evidence>
<dbReference type="Pfam" id="PF07687">
    <property type="entry name" value="M20_dimer"/>
    <property type="match status" value="1"/>
</dbReference>
<sequence>MTSSVHPVVDLLGQMISIPSTSEQELEVGIFLEKYLQNLGWTVERVAIHPGSNRYNVYAYLGSTRKTRVMLTSHMDTVPPHIPLELDLDAGIVWGRGACDDQGPLAAMIWAAKELQEQGKVKEGDLSLLFVVGEEKGGPGMLAANDLGLTWESIIFGEPTEGKLAKGHKGHVVFELTASGKACHSGYPHRGKSATSTLLKVLSKLEEESWPHSDLLGPSTFNIGKIEGGEGYNILAPSAKALCAVRVAADLPLIKSKVSAIVSQFSDVELKFNFEYNETLLDWNIEGFKSAPVSYGTDVPRLKGSHNKVLYGPGSILFAHGKEEHVKIDELIESVSVYKKLVLHFL</sequence>
<dbReference type="CDD" id="cd05652">
    <property type="entry name" value="M20_ArgE_DapE-like_fungal"/>
    <property type="match status" value="1"/>
</dbReference>
<dbReference type="InterPro" id="IPR050072">
    <property type="entry name" value="Peptidase_M20A"/>
</dbReference>
<dbReference type="EMBL" id="KB933203">
    <property type="protein sequence ID" value="EON98646.1"/>
    <property type="molecule type" value="Genomic_DNA"/>
</dbReference>
<protein>
    <submittedName>
        <fullName evidence="7">Putative peptidase family m20 protein</fullName>
    </submittedName>
</protein>
<dbReference type="GO" id="GO:0046872">
    <property type="term" value="F:metal ion binding"/>
    <property type="evidence" value="ECO:0007669"/>
    <property type="project" value="UniProtKB-KW"/>
</dbReference>
<dbReference type="PANTHER" id="PTHR43808">
    <property type="entry name" value="ACETYLORNITHINE DEACETYLASE"/>
    <property type="match status" value="1"/>
</dbReference>
<name>R8BH62_PHAM7</name>
<accession>R8BH62</accession>
<evidence type="ECO:0000256" key="2">
    <source>
        <dbReference type="ARBA" id="ARBA00006247"/>
    </source>
</evidence>
<evidence type="ECO:0000256" key="1">
    <source>
        <dbReference type="ARBA" id="ARBA00001947"/>
    </source>
</evidence>
<organism evidence="7 8">
    <name type="scientific">Phaeoacremonium minimum (strain UCR-PA7)</name>
    <name type="common">Esca disease fungus</name>
    <name type="synonym">Togninia minima</name>
    <dbReference type="NCBI Taxonomy" id="1286976"/>
    <lineage>
        <taxon>Eukaryota</taxon>
        <taxon>Fungi</taxon>
        <taxon>Dikarya</taxon>
        <taxon>Ascomycota</taxon>
        <taxon>Pezizomycotina</taxon>
        <taxon>Sordariomycetes</taxon>
        <taxon>Sordariomycetidae</taxon>
        <taxon>Togniniales</taxon>
        <taxon>Togniniaceae</taxon>
        <taxon>Phaeoacremonium</taxon>
    </lineage>
</organism>
<dbReference type="PANTHER" id="PTHR43808:SF14">
    <property type="entry name" value="PUTATIVE-RELATED"/>
    <property type="match status" value="1"/>
</dbReference>
<dbReference type="Proteomes" id="UP000014074">
    <property type="component" value="Unassembled WGS sequence"/>
</dbReference>
<proteinExistence type="inferred from homology"/>
<reference evidence="8" key="1">
    <citation type="journal article" date="2013" name="Genome Announc.">
        <title>Draft genome sequence of the ascomycete Phaeoacremonium aleophilum strain UCR-PA7, a causal agent of the esca disease complex in grapevines.</title>
        <authorList>
            <person name="Blanco-Ulate B."/>
            <person name="Rolshausen P."/>
            <person name="Cantu D."/>
        </authorList>
    </citation>
    <scope>NUCLEOTIDE SEQUENCE [LARGE SCALE GENOMIC DNA]</scope>
    <source>
        <strain evidence="8">UCR-PA7</strain>
    </source>
</reference>
<dbReference type="OrthoDB" id="3064516at2759"/>
<dbReference type="InterPro" id="IPR011650">
    <property type="entry name" value="Peptidase_M20_dimer"/>
</dbReference>
<dbReference type="PROSITE" id="PS00758">
    <property type="entry name" value="ARGE_DAPE_CPG2_1"/>
    <property type="match status" value="1"/>
</dbReference>
<dbReference type="InterPro" id="IPR036264">
    <property type="entry name" value="Bact_exopeptidase_dim_dom"/>
</dbReference>
<dbReference type="GO" id="GO:0016787">
    <property type="term" value="F:hydrolase activity"/>
    <property type="evidence" value="ECO:0007669"/>
    <property type="project" value="UniProtKB-KW"/>
</dbReference>
<dbReference type="InterPro" id="IPR002933">
    <property type="entry name" value="Peptidase_M20"/>
</dbReference>
<dbReference type="Gene3D" id="3.30.70.360">
    <property type="match status" value="1"/>
</dbReference>
<evidence type="ECO:0000256" key="4">
    <source>
        <dbReference type="ARBA" id="ARBA00022801"/>
    </source>
</evidence>
<keyword evidence="3" id="KW-0479">Metal-binding</keyword>
<evidence type="ECO:0000313" key="7">
    <source>
        <dbReference type="EMBL" id="EON98646.1"/>
    </source>
</evidence>
<dbReference type="Pfam" id="PF01546">
    <property type="entry name" value="Peptidase_M20"/>
    <property type="match status" value="1"/>
</dbReference>
<dbReference type="eggNOG" id="KOG2275">
    <property type="taxonomic scope" value="Eukaryota"/>
</dbReference>
<dbReference type="GeneID" id="19326463"/>
<dbReference type="SUPFAM" id="SSF53187">
    <property type="entry name" value="Zn-dependent exopeptidases"/>
    <property type="match status" value="1"/>
</dbReference>